<comment type="caution">
    <text evidence="1">The sequence shown here is derived from an EMBL/GenBank/DDBJ whole genome shotgun (WGS) entry which is preliminary data.</text>
</comment>
<accession>A0ABR9VW52</accession>
<dbReference type="EMBL" id="JADEVV010000031">
    <property type="protein sequence ID" value="MBE9254466.1"/>
    <property type="molecule type" value="Genomic_DNA"/>
</dbReference>
<dbReference type="Proteomes" id="UP000658720">
    <property type="component" value="Unassembled WGS sequence"/>
</dbReference>
<proteinExistence type="predicted"/>
<name>A0ABR9VW52_9SYNC</name>
<sequence>MSEISLKAYDHIQSYLNNRQQAQISQEDLNAILRLSQHLRVFGLLSAVGYINQQNSQEGQIRTRTVPVWTSLLNQLLCPDQQLNRQQLMALVIDLQRNQPAQYLSQWRQSMTLSKHWNFWARACANN</sequence>
<dbReference type="RefSeq" id="WP_194020052.1">
    <property type="nucleotide sequence ID" value="NZ_JADEVV010000031.1"/>
</dbReference>
<evidence type="ECO:0000313" key="1">
    <source>
        <dbReference type="EMBL" id="MBE9254466.1"/>
    </source>
</evidence>
<evidence type="ECO:0000313" key="2">
    <source>
        <dbReference type="Proteomes" id="UP000658720"/>
    </source>
</evidence>
<protein>
    <submittedName>
        <fullName evidence="1">Uncharacterized protein</fullName>
    </submittedName>
</protein>
<organism evidence="1 2">
    <name type="scientific">Synechocystis salina LEGE 00031</name>
    <dbReference type="NCBI Taxonomy" id="1828736"/>
    <lineage>
        <taxon>Bacteria</taxon>
        <taxon>Bacillati</taxon>
        <taxon>Cyanobacteriota</taxon>
        <taxon>Cyanophyceae</taxon>
        <taxon>Synechococcales</taxon>
        <taxon>Merismopediaceae</taxon>
        <taxon>Synechocystis</taxon>
    </lineage>
</organism>
<reference evidence="1 2" key="1">
    <citation type="submission" date="2020-10" db="EMBL/GenBank/DDBJ databases">
        <authorList>
            <person name="Castelo-Branco R."/>
            <person name="Eusebio N."/>
            <person name="Adriana R."/>
            <person name="Vieira A."/>
            <person name="Brugerolle De Fraissinette N."/>
            <person name="Rezende De Castro R."/>
            <person name="Schneider M.P."/>
            <person name="Vasconcelos V."/>
            <person name="Leao P.N."/>
        </authorList>
    </citation>
    <scope>NUCLEOTIDE SEQUENCE [LARGE SCALE GENOMIC DNA]</scope>
    <source>
        <strain evidence="1 2">LEGE 00031</strain>
    </source>
</reference>
<gene>
    <name evidence="1" type="ORF">IQ217_11555</name>
</gene>
<keyword evidence="2" id="KW-1185">Reference proteome</keyword>